<dbReference type="AlphaFoldDB" id="A0A2P5C492"/>
<dbReference type="InterPro" id="IPR006564">
    <property type="entry name" value="Znf_PMZ"/>
</dbReference>
<sequence>MWTNGLEILALGSVCCRRKLKKRVITINLNGMGEFQILVNNISIAVVNLIGKSCSCRRWDLTGIPCENVVATIYDEGKHPEDYVDSCYLKSTYIKTYEHVLHGIRKEQYWYKTGLAPLKPPPKLKQPGRPKKLRTKSVDEVQPTATKLSRGHHGKITCSQCREVKPKPNSSHNVATPSKQPEPHIGHDIPHHTRDFDGQTVAKFQSYVQPTWIPSWWPTMSEDLANMGVAFLVSQFNPTPTKQTKDKPQTEKTFGLKTKQNLLFEMIGKLT</sequence>
<keyword evidence="8" id="KW-1185">Reference proteome</keyword>
<dbReference type="OrthoDB" id="10452610at2759"/>
<evidence type="ECO:0000256" key="2">
    <source>
        <dbReference type="ARBA" id="ARBA00022771"/>
    </source>
</evidence>
<dbReference type="PANTHER" id="PTHR31973:SF187">
    <property type="entry name" value="MUTATOR TRANSPOSASE MUDRA PROTEIN"/>
    <property type="match status" value="1"/>
</dbReference>
<evidence type="ECO:0000259" key="6">
    <source>
        <dbReference type="PROSITE" id="PS50966"/>
    </source>
</evidence>
<keyword evidence="3" id="KW-0862">Zinc</keyword>
<dbReference type="STRING" id="3476.A0A2P5C492"/>
<comment type="caution">
    <text evidence="7">The sequence shown here is derived from an EMBL/GenBank/DDBJ whole genome shotgun (WGS) entry which is preliminary data.</text>
</comment>
<dbReference type="Pfam" id="PF04434">
    <property type="entry name" value="SWIM"/>
    <property type="match status" value="1"/>
</dbReference>
<reference evidence="8" key="1">
    <citation type="submission" date="2016-06" db="EMBL/GenBank/DDBJ databases">
        <title>Parallel loss of symbiosis genes in relatives of nitrogen-fixing non-legume Parasponia.</title>
        <authorList>
            <person name="Van Velzen R."/>
            <person name="Holmer R."/>
            <person name="Bu F."/>
            <person name="Rutten L."/>
            <person name="Van Zeijl A."/>
            <person name="Liu W."/>
            <person name="Santuari L."/>
            <person name="Cao Q."/>
            <person name="Sharma T."/>
            <person name="Shen D."/>
            <person name="Roswanjaya Y."/>
            <person name="Wardhani T."/>
            <person name="Kalhor M.S."/>
            <person name="Jansen J."/>
            <person name="Van den Hoogen J."/>
            <person name="Gungor B."/>
            <person name="Hartog M."/>
            <person name="Hontelez J."/>
            <person name="Verver J."/>
            <person name="Yang W.-C."/>
            <person name="Schijlen E."/>
            <person name="Repin R."/>
            <person name="Schilthuizen M."/>
            <person name="Schranz E."/>
            <person name="Heidstra R."/>
            <person name="Miyata K."/>
            <person name="Fedorova E."/>
            <person name="Kohlen W."/>
            <person name="Bisseling T."/>
            <person name="Smit S."/>
            <person name="Geurts R."/>
        </authorList>
    </citation>
    <scope>NUCLEOTIDE SEQUENCE [LARGE SCALE GENOMIC DNA]</scope>
    <source>
        <strain evidence="8">cv. WU1-14</strain>
    </source>
</reference>
<keyword evidence="1" id="KW-0479">Metal-binding</keyword>
<dbReference type="InterPro" id="IPR007527">
    <property type="entry name" value="Znf_SWIM"/>
</dbReference>
<evidence type="ECO:0000256" key="4">
    <source>
        <dbReference type="PROSITE-ProRule" id="PRU00325"/>
    </source>
</evidence>
<keyword evidence="2 4" id="KW-0863">Zinc-finger</keyword>
<evidence type="ECO:0000313" key="7">
    <source>
        <dbReference type="EMBL" id="PON55829.1"/>
    </source>
</evidence>
<dbReference type="Proteomes" id="UP000237105">
    <property type="component" value="Unassembled WGS sequence"/>
</dbReference>
<feature type="compositionally biased region" description="Basic residues" evidence="5">
    <location>
        <begin position="126"/>
        <end position="135"/>
    </location>
</feature>
<organism evidence="7 8">
    <name type="scientific">Parasponia andersonii</name>
    <name type="common">Sponia andersonii</name>
    <dbReference type="NCBI Taxonomy" id="3476"/>
    <lineage>
        <taxon>Eukaryota</taxon>
        <taxon>Viridiplantae</taxon>
        <taxon>Streptophyta</taxon>
        <taxon>Embryophyta</taxon>
        <taxon>Tracheophyta</taxon>
        <taxon>Spermatophyta</taxon>
        <taxon>Magnoliopsida</taxon>
        <taxon>eudicotyledons</taxon>
        <taxon>Gunneridae</taxon>
        <taxon>Pentapetalae</taxon>
        <taxon>rosids</taxon>
        <taxon>fabids</taxon>
        <taxon>Rosales</taxon>
        <taxon>Cannabaceae</taxon>
        <taxon>Parasponia</taxon>
    </lineage>
</organism>
<evidence type="ECO:0000256" key="5">
    <source>
        <dbReference type="SAM" id="MobiDB-lite"/>
    </source>
</evidence>
<dbReference type="PROSITE" id="PS50966">
    <property type="entry name" value="ZF_SWIM"/>
    <property type="match status" value="1"/>
</dbReference>
<accession>A0A2P5C492</accession>
<protein>
    <submittedName>
        <fullName evidence="7">Zinc finger, PMZ-type</fullName>
    </submittedName>
</protein>
<dbReference type="SMART" id="SM00575">
    <property type="entry name" value="ZnF_PMZ"/>
    <property type="match status" value="1"/>
</dbReference>
<name>A0A2P5C492_PARAD</name>
<feature type="region of interest" description="Disordered" evidence="5">
    <location>
        <begin position="120"/>
        <end position="193"/>
    </location>
</feature>
<dbReference type="PANTHER" id="PTHR31973">
    <property type="entry name" value="POLYPROTEIN, PUTATIVE-RELATED"/>
    <property type="match status" value="1"/>
</dbReference>
<evidence type="ECO:0000256" key="1">
    <source>
        <dbReference type="ARBA" id="ARBA00022723"/>
    </source>
</evidence>
<evidence type="ECO:0000256" key="3">
    <source>
        <dbReference type="ARBA" id="ARBA00022833"/>
    </source>
</evidence>
<evidence type="ECO:0000313" key="8">
    <source>
        <dbReference type="Proteomes" id="UP000237105"/>
    </source>
</evidence>
<dbReference type="EMBL" id="JXTB01000178">
    <property type="protein sequence ID" value="PON55829.1"/>
    <property type="molecule type" value="Genomic_DNA"/>
</dbReference>
<feature type="compositionally biased region" description="Basic and acidic residues" evidence="5">
    <location>
        <begin position="181"/>
        <end position="193"/>
    </location>
</feature>
<feature type="compositionally biased region" description="Polar residues" evidence="5">
    <location>
        <begin position="168"/>
        <end position="179"/>
    </location>
</feature>
<dbReference type="GO" id="GO:0008270">
    <property type="term" value="F:zinc ion binding"/>
    <property type="evidence" value="ECO:0007669"/>
    <property type="project" value="UniProtKB-KW"/>
</dbReference>
<feature type="domain" description="SWIM-type" evidence="6">
    <location>
        <begin position="35"/>
        <end position="77"/>
    </location>
</feature>
<gene>
    <name evidence="7" type="ORF">PanWU01x14_185070</name>
</gene>
<proteinExistence type="predicted"/>